<feature type="transmembrane region" description="Helical" evidence="4">
    <location>
        <begin position="976"/>
        <end position="996"/>
    </location>
</feature>
<keyword evidence="4" id="KW-0812">Transmembrane</keyword>
<dbReference type="Gene3D" id="2.10.50.10">
    <property type="entry name" value="Tumor Necrosis Factor Receptor, subunit A, domain 2"/>
    <property type="match status" value="1"/>
</dbReference>
<keyword evidence="7" id="KW-1185">Reference proteome</keyword>
<evidence type="ECO:0000256" key="1">
    <source>
        <dbReference type="ARBA" id="ARBA00022729"/>
    </source>
</evidence>
<dbReference type="InterPro" id="IPR044865">
    <property type="entry name" value="MRH_dom"/>
</dbReference>
<dbReference type="InterPro" id="IPR056609">
    <property type="entry name" value="Elapor1-like_3rd"/>
</dbReference>
<name>A0AAD4NAH7_9BILA</name>
<evidence type="ECO:0000259" key="5">
    <source>
        <dbReference type="PROSITE" id="PS51914"/>
    </source>
</evidence>
<dbReference type="PANTHER" id="PTHR22727">
    <property type="entry name" value="PROTEIN CBG13728"/>
    <property type="match status" value="1"/>
</dbReference>
<dbReference type="Pfam" id="PF23032">
    <property type="entry name" value="GBD_ELAPOR1-like_3rd"/>
    <property type="match status" value="1"/>
</dbReference>
<dbReference type="AlphaFoldDB" id="A0AAD4NAH7"/>
<evidence type="ECO:0000256" key="3">
    <source>
        <dbReference type="SAM" id="MobiDB-lite"/>
    </source>
</evidence>
<dbReference type="PROSITE" id="PS51914">
    <property type="entry name" value="MRH"/>
    <property type="match status" value="1"/>
</dbReference>
<dbReference type="InterPro" id="IPR009030">
    <property type="entry name" value="Growth_fac_rcpt_cys_sf"/>
</dbReference>
<evidence type="ECO:0000313" key="7">
    <source>
        <dbReference type="Proteomes" id="UP001201812"/>
    </source>
</evidence>
<feature type="compositionally biased region" description="Basic and acidic residues" evidence="3">
    <location>
        <begin position="1065"/>
        <end position="1081"/>
    </location>
</feature>
<feature type="transmembrane region" description="Helical" evidence="4">
    <location>
        <begin position="12"/>
        <end position="29"/>
    </location>
</feature>
<keyword evidence="1" id="KW-0732">Signal</keyword>
<dbReference type="Pfam" id="PF23087">
    <property type="entry name" value="MRH_ELAPOR1_9th"/>
    <property type="match status" value="1"/>
</dbReference>
<dbReference type="GO" id="GO:0016020">
    <property type="term" value="C:membrane"/>
    <property type="evidence" value="ECO:0007669"/>
    <property type="project" value="TreeGrafter"/>
</dbReference>
<dbReference type="EMBL" id="JAKKPZ010000009">
    <property type="protein sequence ID" value="KAI1717200.1"/>
    <property type="molecule type" value="Genomic_DNA"/>
</dbReference>
<keyword evidence="4" id="KW-0472">Membrane</keyword>
<accession>A0AAD4NAH7</accession>
<dbReference type="SUPFAM" id="SSF57184">
    <property type="entry name" value="Growth factor receptor domain"/>
    <property type="match status" value="2"/>
</dbReference>
<keyword evidence="2" id="KW-1015">Disulfide bond</keyword>
<evidence type="ECO:0000256" key="2">
    <source>
        <dbReference type="ARBA" id="ARBA00023157"/>
    </source>
</evidence>
<sequence length="1081" mass="119406">MYYSTNKMFTIRVPYLFILSILSLNISIWCRECSSSDFSYHYTECDSRGQRWLYAVPKSHFLAGQCSNVPQPREGLNCSFSCPTGNFLDMETQQCRVCPAGTYSLGNGVRYEQFTEMPTGFSVENYPDESDKPVEIMENGESTGGEEAATTRAPAFCSNQIGWVVQNDELRYTPTPCISKLSISLNLIKDGYIEFYYKMPKNSRSLVAIIQVKNAQCQNYGDSRSMFLQAAHLLATPSRSTNAFEDVAVGEDGFRARRIHIRAGQNLLTWTVASNSRELTTLADIIHVPKIDIFGLAFTPSCTSCPSGTYSHSGANKCDSCPSGTFSGKGSPRCEQCSEYEYSGPRASKCQRRPNCKSSDYYSIRSNICQNGSQSVSYEKIKPAVCVEPGLSQAKKKTERCSACNAGMSRDKTTGKCEYCDSTAEYSDDGLVCKKCPEKSVPEAGYFFTRWDVLPAEVSTTCEYISPDEGGQQCDVAPAWIPFDDRIESAQTWATGVALELSVKVSPGFFNPLRMGGLTARPSLDNPMGYISIDIEMVCADQTCQLYFVQERINASLQNHFDVIAALNGTQPRRIFRYPIVENSPTQFVVAFMRSGSALERDALTDRAIIYSFNVSNIGDPASKKTEGGAAICVRCPNWDEKTKECRPCDVGHFWNDKDSKCIKCPPGTALNLTSSRIGLTSCTKCGDNLGSEDGSSCSFSGRFQLPSPDDSSQAMKFDLTPLKNRTFTAEGIKVYAREGNSYYHTFNVSLFGEAIRCQDSFDTLNSGRSVASDQSQDMSSHSDDVVFCRSAAIPASIMGNVTSSSSDVFSKVLHVSTTVLSRKLVAVTQNRTFGPFHLSNEQLEYDSTLTSSTRPIDLHFFFEPSQASTRLSNCPHGTIGVVTARCDPKAIKSPLARLSRKCPDGTCDGCVYHVIVESSYACPICHPEDFEEIRGECVDNVQQIHYIPSKHCVLSGAQNRLKEETCSNISKNVKLMLLVAALAIVCLGTTVVIFYQRNKSLEYRYMRIIEGKEPDNVHSCGLASEDEDEEDEVAGTRVFFGKKKNNYVVSVSKDPKAKAKSNARNKEEVAEFLSDRPDDG</sequence>
<evidence type="ECO:0000256" key="4">
    <source>
        <dbReference type="SAM" id="Phobius"/>
    </source>
</evidence>
<feature type="domain" description="MRH" evidence="5">
    <location>
        <begin position="696"/>
        <end position="925"/>
    </location>
</feature>
<dbReference type="SMART" id="SM01411">
    <property type="entry name" value="Ephrin_rec_like"/>
    <property type="match status" value="3"/>
</dbReference>
<dbReference type="PANTHER" id="PTHR22727:SF15">
    <property type="entry name" value="MRH DOMAIN-CONTAINING PROTEIN"/>
    <property type="match status" value="1"/>
</dbReference>
<dbReference type="InterPro" id="IPR039181">
    <property type="entry name" value="Elapor1/2"/>
</dbReference>
<feature type="region of interest" description="Disordered" evidence="3">
    <location>
        <begin position="1057"/>
        <end position="1081"/>
    </location>
</feature>
<protein>
    <submittedName>
        <fullName evidence="6">Endosome/lysosome-associated apoptosis and autophagy regulator family member 2</fullName>
    </submittedName>
</protein>
<dbReference type="Proteomes" id="UP001201812">
    <property type="component" value="Unassembled WGS sequence"/>
</dbReference>
<gene>
    <name evidence="6" type="ORF">DdX_06934</name>
</gene>
<proteinExistence type="predicted"/>
<comment type="caution">
    <text evidence="6">The sequence shown here is derived from an EMBL/GenBank/DDBJ whole genome shotgun (WGS) entry which is preliminary data.</text>
</comment>
<dbReference type="InterPro" id="IPR056607">
    <property type="entry name" value="Elapor1/2_MRH"/>
</dbReference>
<keyword evidence="4" id="KW-1133">Transmembrane helix</keyword>
<organism evidence="6 7">
    <name type="scientific">Ditylenchus destructor</name>
    <dbReference type="NCBI Taxonomy" id="166010"/>
    <lineage>
        <taxon>Eukaryota</taxon>
        <taxon>Metazoa</taxon>
        <taxon>Ecdysozoa</taxon>
        <taxon>Nematoda</taxon>
        <taxon>Chromadorea</taxon>
        <taxon>Rhabditida</taxon>
        <taxon>Tylenchina</taxon>
        <taxon>Tylenchomorpha</taxon>
        <taxon>Sphaerularioidea</taxon>
        <taxon>Anguinidae</taxon>
        <taxon>Anguininae</taxon>
        <taxon>Ditylenchus</taxon>
    </lineage>
</organism>
<evidence type="ECO:0000313" key="6">
    <source>
        <dbReference type="EMBL" id="KAI1717200.1"/>
    </source>
</evidence>
<reference evidence="6" key="1">
    <citation type="submission" date="2022-01" db="EMBL/GenBank/DDBJ databases">
        <title>Genome Sequence Resource for Two Populations of Ditylenchus destructor, the Migratory Endoparasitic Phytonematode.</title>
        <authorList>
            <person name="Zhang H."/>
            <person name="Lin R."/>
            <person name="Xie B."/>
        </authorList>
    </citation>
    <scope>NUCLEOTIDE SEQUENCE</scope>
    <source>
        <strain evidence="6">BazhouSP</strain>
    </source>
</reference>